<dbReference type="GO" id="GO:0005524">
    <property type="term" value="F:ATP binding"/>
    <property type="evidence" value="ECO:0007669"/>
    <property type="project" value="UniProtKB-KW"/>
</dbReference>
<feature type="binding site" evidence="9">
    <location>
        <begin position="102"/>
        <end position="104"/>
    </location>
    <ligand>
        <name>ATP</name>
        <dbReference type="ChEBI" id="CHEBI:30616"/>
    </ligand>
</feature>
<accession>A0A839ZVZ9</accession>
<dbReference type="InterPro" id="IPR004821">
    <property type="entry name" value="Cyt_trans-like"/>
</dbReference>
<dbReference type="GO" id="GO:0004595">
    <property type="term" value="F:pantetheine-phosphate adenylyltransferase activity"/>
    <property type="evidence" value="ECO:0007669"/>
    <property type="project" value="UniProtKB-UniRule"/>
</dbReference>
<reference evidence="11 12" key="1">
    <citation type="submission" date="2020-08" db="EMBL/GenBank/DDBJ databases">
        <title>Genomic Encyclopedia of Type Strains, Phase IV (KMG-IV): sequencing the most valuable type-strain genomes for metagenomic binning, comparative biology and taxonomic classification.</title>
        <authorList>
            <person name="Goeker M."/>
        </authorList>
    </citation>
    <scope>NUCLEOTIDE SEQUENCE [LARGE SCALE GENOMIC DNA]</scope>
    <source>
        <strain evidence="11 12">DSM 21793</strain>
    </source>
</reference>
<keyword evidence="4 9" id="KW-0547">Nucleotide-binding</keyword>
<dbReference type="SUPFAM" id="SSF52374">
    <property type="entry name" value="Nucleotidylyl transferase"/>
    <property type="match status" value="1"/>
</dbReference>
<evidence type="ECO:0000256" key="9">
    <source>
        <dbReference type="HAMAP-Rule" id="MF_00151"/>
    </source>
</evidence>
<evidence type="ECO:0000313" key="12">
    <source>
        <dbReference type="Proteomes" id="UP000530564"/>
    </source>
</evidence>
<feature type="binding site" evidence="9">
    <location>
        <begin position="137"/>
        <end position="143"/>
    </location>
    <ligand>
        <name>ATP</name>
        <dbReference type="ChEBI" id="CHEBI:30616"/>
    </ligand>
</feature>
<dbReference type="RefSeq" id="WP_183769559.1">
    <property type="nucleotide sequence ID" value="NZ_JACIDK010000001.1"/>
</dbReference>
<comment type="function">
    <text evidence="9">Reversibly transfers an adenylyl group from ATP to 4'-phosphopantetheine, yielding dephospho-CoA (dPCoA) and pyrophosphate.</text>
</comment>
<feature type="binding site" evidence="9">
    <location>
        <position position="101"/>
    </location>
    <ligand>
        <name>substrate</name>
    </ligand>
</feature>
<feature type="binding site" evidence="9">
    <location>
        <position position="112"/>
    </location>
    <ligand>
        <name>ATP</name>
        <dbReference type="ChEBI" id="CHEBI:30616"/>
    </ligand>
</feature>
<dbReference type="PANTHER" id="PTHR21342">
    <property type="entry name" value="PHOSPHOPANTETHEINE ADENYLYLTRANSFERASE"/>
    <property type="match status" value="1"/>
</dbReference>
<comment type="subcellular location">
    <subcellularLocation>
        <location evidence="9">Cytoplasm</location>
    </subcellularLocation>
</comment>
<dbReference type="Proteomes" id="UP000530564">
    <property type="component" value="Unassembled WGS sequence"/>
</dbReference>
<sequence>MKPVRTRAIYAGSFDPITLGHLDIIQKALLTFDVVHVAVGINPLKSGLFDPNERLDLIRRSVLDLELGGPRELPPQVEIGAFQGESVIKYARRIGATHIVRGLRQSSDFDDEFRYHGILGRLDPDMPMIHIICRETFLHVSSSTARELASLGEDVSWLVTPSVERALRAKFGERVRAV</sequence>
<dbReference type="GO" id="GO:0005737">
    <property type="term" value="C:cytoplasm"/>
    <property type="evidence" value="ECO:0007669"/>
    <property type="project" value="UniProtKB-SubCell"/>
</dbReference>
<feature type="binding site" evidence="9">
    <location>
        <position position="21"/>
    </location>
    <ligand>
        <name>ATP</name>
        <dbReference type="ChEBI" id="CHEBI:30616"/>
    </ligand>
</feature>
<dbReference type="NCBIfam" id="TIGR00125">
    <property type="entry name" value="cyt_tran_rel"/>
    <property type="match status" value="1"/>
</dbReference>
<comment type="subunit">
    <text evidence="9">Homohexamer.</text>
</comment>
<dbReference type="PANTHER" id="PTHR21342:SF1">
    <property type="entry name" value="PHOSPHOPANTETHEINE ADENYLYLTRANSFERASE"/>
    <property type="match status" value="1"/>
</dbReference>
<keyword evidence="5 9" id="KW-0067">ATP-binding</keyword>
<feature type="site" description="Transition state stabilizer" evidence="9">
    <location>
        <position position="21"/>
    </location>
</feature>
<keyword evidence="2 9" id="KW-0808">Transferase</keyword>
<feature type="binding site" evidence="9">
    <location>
        <begin position="13"/>
        <end position="14"/>
    </location>
    <ligand>
        <name>ATP</name>
        <dbReference type="ChEBI" id="CHEBI:30616"/>
    </ligand>
</feature>
<gene>
    <name evidence="9" type="primary">coaD</name>
    <name evidence="11" type="ORF">GGQ61_000248</name>
</gene>
<protein>
    <recommendedName>
        <fullName evidence="9">Phosphopantetheine adenylyltransferase</fullName>
        <ecNumber evidence="9">2.7.7.3</ecNumber>
    </recommendedName>
    <alternativeName>
        <fullName evidence="9">Dephospho-CoA pyrophosphorylase</fullName>
    </alternativeName>
    <alternativeName>
        <fullName evidence="9">Pantetheine-phosphate adenylyltransferase</fullName>
        <shortName evidence="9">PPAT</shortName>
    </alternativeName>
</protein>
<dbReference type="EC" id="2.7.7.3" evidence="9"/>
<dbReference type="AlphaFoldDB" id="A0A839ZVZ9"/>
<evidence type="ECO:0000256" key="2">
    <source>
        <dbReference type="ARBA" id="ARBA00022679"/>
    </source>
</evidence>
<evidence type="ECO:0000256" key="6">
    <source>
        <dbReference type="ARBA" id="ARBA00022842"/>
    </source>
</evidence>
<evidence type="ECO:0000256" key="3">
    <source>
        <dbReference type="ARBA" id="ARBA00022695"/>
    </source>
</evidence>
<keyword evidence="3 9" id="KW-0548">Nucleotidyltransferase</keyword>
<evidence type="ECO:0000313" key="11">
    <source>
        <dbReference type="EMBL" id="MBB3889551.1"/>
    </source>
</evidence>
<dbReference type="Gene3D" id="3.40.50.620">
    <property type="entry name" value="HUPs"/>
    <property type="match status" value="1"/>
</dbReference>
<dbReference type="UniPathway" id="UPA00241">
    <property type="reaction ID" value="UER00355"/>
</dbReference>
<dbReference type="EMBL" id="JACIDK010000001">
    <property type="protein sequence ID" value="MBB3889551.1"/>
    <property type="molecule type" value="Genomic_DNA"/>
</dbReference>
<evidence type="ECO:0000259" key="10">
    <source>
        <dbReference type="Pfam" id="PF01467"/>
    </source>
</evidence>
<comment type="similarity">
    <text evidence="9">Belongs to the bacterial CoaD family.</text>
</comment>
<dbReference type="GO" id="GO:0015937">
    <property type="term" value="P:coenzyme A biosynthetic process"/>
    <property type="evidence" value="ECO:0007669"/>
    <property type="project" value="UniProtKB-UniRule"/>
</dbReference>
<dbReference type="NCBIfam" id="TIGR01510">
    <property type="entry name" value="coaD_prev_kdtB"/>
    <property type="match status" value="1"/>
</dbReference>
<comment type="pathway">
    <text evidence="9">Cofactor biosynthesis; coenzyme A biosynthesis; CoA from (R)-pantothenate: step 4/5.</text>
</comment>
<evidence type="ECO:0000256" key="1">
    <source>
        <dbReference type="ARBA" id="ARBA00022490"/>
    </source>
</evidence>
<keyword evidence="6 9" id="KW-0460">Magnesium</keyword>
<comment type="caution">
    <text evidence="11">The sequence shown here is derived from an EMBL/GenBank/DDBJ whole genome shotgun (WGS) entry which is preliminary data.</text>
</comment>
<dbReference type="InterPro" id="IPR014729">
    <property type="entry name" value="Rossmann-like_a/b/a_fold"/>
</dbReference>
<comment type="catalytic activity">
    <reaction evidence="8 9">
        <text>(R)-4'-phosphopantetheine + ATP + H(+) = 3'-dephospho-CoA + diphosphate</text>
        <dbReference type="Rhea" id="RHEA:19801"/>
        <dbReference type="ChEBI" id="CHEBI:15378"/>
        <dbReference type="ChEBI" id="CHEBI:30616"/>
        <dbReference type="ChEBI" id="CHEBI:33019"/>
        <dbReference type="ChEBI" id="CHEBI:57328"/>
        <dbReference type="ChEBI" id="CHEBI:61723"/>
        <dbReference type="EC" id="2.7.7.3"/>
    </reaction>
</comment>
<organism evidence="11 12">
    <name type="scientific">Phenylobacterium haematophilum</name>
    <dbReference type="NCBI Taxonomy" id="98513"/>
    <lineage>
        <taxon>Bacteria</taxon>
        <taxon>Pseudomonadati</taxon>
        <taxon>Pseudomonadota</taxon>
        <taxon>Alphaproteobacteria</taxon>
        <taxon>Caulobacterales</taxon>
        <taxon>Caulobacteraceae</taxon>
        <taxon>Phenylobacterium</taxon>
    </lineage>
</organism>
<evidence type="ECO:0000256" key="8">
    <source>
        <dbReference type="ARBA" id="ARBA00029346"/>
    </source>
</evidence>
<evidence type="ECO:0000256" key="4">
    <source>
        <dbReference type="ARBA" id="ARBA00022741"/>
    </source>
</evidence>
<comment type="cofactor">
    <cofactor evidence="9">
        <name>Mg(2+)</name>
        <dbReference type="ChEBI" id="CHEBI:18420"/>
    </cofactor>
</comment>
<keyword evidence="12" id="KW-1185">Reference proteome</keyword>
<keyword evidence="7 9" id="KW-0173">Coenzyme A biosynthesis</keyword>
<evidence type="ECO:0000256" key="7">
    <source>
        <dbReference type="ARBA" id="ARBA00022993"/>
    </source>
</evidence>
<keyword evidence="1 9" id="KW-0963">Cytoplasm</keyword>
<dbReference type="InterPro" id="IPR001980">
    <property type="entry name" value="PPAT"/>
</dbReference>
<feature type="binding site" evidence="9">
    <location>
        <position position="13"/>
    </location>
    <ligand>
        <name>substrate</name>
    </ligand>
</feature>
<feature type="binding site" evidence="9">
    <location>
        <position position="45"/>
    </location>
    <ligand>
        <name>substrate</name>
    </ligand>
</feature>
<feature type="binding site" evidence="9">
    <location>
        <position position="87"/>
    </location>
    <ligand>
        <name>substrate</name>
    </ligand>
</feature>
<dbReference type="Pfam" id="PF01467">
    <property type="entry name" value="CTP_transf_like"/>
    <property type="match status" value="1"/>
</dbReference>
<name>A0A839ZVZ9_9CAUL</name>
<dbReference type="PRINTS" id="PR01020">
    <property type="entry name" value="LPSBIOSNTHSS"/>
</dbReference>
<dbReference type="HAMAP" id="MF_00151">
    <property type="entry name" value="PPAT_bact"/>
    <property type="match status" value="1"/>
</dbReference>
<evidence type="ECO:0000256" key="5">
    <source>
        <dbReference type="ARBA" id="ARBA00022840"/>
    </source>
</evidence>
<feature type="domain" description="Cytidyltransferase-like" evidence="10">
    <location>
        <begin position="9"/>
        <end position="117"/>
    </location>
</feature>
<proteinExistence type="inferred from homology"/>